<proteinExistence type="predicted"/>
<evidence type="ECO:0000313" key="2">
    <source>
        <dbReference type="EMBL" id="KAF5777034.1"/>
    </source>
</evidence>
<protein>
    <submittedName>
        <fullName evidence="3">Uncharacterized protein</fullName>
    </submittedName>
</protein>
<organism evidence="3 4">
    <name type="scientific">Helianthus annuus</name>
    <name type="common">Common sunflower</name>
    <dbReference type="NCBI Taxonomy" id="4232"/>
    <lineage>
        <taxon>Eukaryota</taxon>
        <taxon>Viridiplantae</taxon>
        <taxon>Streptophyta</taxon>
        <taxon>Embryophyta</taxon>
        <taxon>Tracheophyta</taxon>
        <taxon>Spermatophyta</taxon>
        <taxon>Magnoliopsida</taxon>
        <taxon>eudicotyledons</taxon>
        <taxon>Gunneridae</taxon>
        <taxon>Pentapetalae</taxon>
        <taxon>asterids</taxon>
        <taxon>campanulids</taxon>
        <taxon>Asterales</taxon>
        <taxon>Asteraceae</taxon>
        <taxon>Asteroideae</taxon>
        <taxon>Heliantheae alliance</taxon>
        <taxon>Heliantheae</taxon>
        <taxon>Helianthus</taxon>
    </lineage>
</organism>
<dbReference type="EMBL" id="CM007901">
    <property type="protein sequence ID" value="OTG04437.1"/>
    <property type="molecule type" value="Genomic_DNA"/>
</dbReference>
<name>A0A251SZY5_HELAN</name>
<dbReference type="EMBL" id="MNCJ02000327">
    <property type="protein sequence ID" value="KAF5777034.1"/>
    <property type="molecule type" value="Genomic_DNA"/>
</dbReference>
<reference evidence="2" key="3">
    <citation type="submission" date="2020-06" db="EMBL/GenBank/DDBJ databases">
        <title>Helianthus annuus Genome sequencing and assembly Release 2.</title>
        <authorList>
            <person name="Gouzy J."/>
            <person name="Langlade N."/>
            <person name="Munos S."/>
        </authorList>
    </citation>
    <scope>NUCLEOTIDE SEQUENCE</scope>
    <source>
        <tissue evidence="2">Leaves</tissue>
    </source>
</reference>
<reference evidence="2 4" key="1">
    <citation type="journal article" date="2017" name="Nature">
        <title>The sunflower genome provides insights into oil metabolism, flowering and Asterid evolution.</title>
        <authorList>
            <person name="Badouin H."/>
            <person name="Gouzy J."/>
            <person name="Grassa C.J."/>
            <person name="Murat F."/>
            <person name="Staton S.E."/>
            <person name="Cottret L."/>
            <person name="Lelandais-Briere C."/>
            <person name="Owens G.L."/>
            <person name="Carrere S."/>
            <person name="Mayjonade B."/>
            <person name="Legrand L."/>
            <person name="Gill N."/>
            <person name="Kane N.C."/>
            <person name="Bowers J.E."/>
            <person name="Hubner S."/>
            <person name="Bellec A."/>
            <person name="Berard A."/>
            <person name="Berges H."/>
            <person name="Blanchet N."/>
            <person name="Boniface M.C."/>
            <person name="Brunel D."/>
            <person name="Catrice O."/>
            <person name="Chaidir N."/>
            <person name="Claudel C."/>
            <person name="Donnadieu C."/>
            <person name="Faraut T."/>
            <person name="Fievet G."/>
            <person name="Helmstetter N."/>
            <person name="King M."/>
            <person name="Knapp S.J."/>
            <person name="Lai Z."/>
            <person name="Le Paslier M.C."/>
            <person name="Lippi Y."/>
            <person name="Lorenzon L."/>
            <person name="Mandel J.R."/>
            <person name="Marage G."/>
            <person name="Marchand G."/>
            <person name="Marquand E."/>
            <person name="Bret-Mestries E."/>
            <person name="Morien E."/>
            <person name="Nambeesan S."/>
            <person name="Nguyen T."/>
            <person name="Pegot-Espagnet P."/>
            <person name="Pouilly N."/>
            <person name="Raftis F."/>
            <person name="Sallet E."/>
            <person name="Schiex T."/>
            <person name="Thomas J."/>
            <person name="Vandecasteele C."/>
            <person name="Vares D."/>
            <person name="Vear F."/>
            <person name="Vautrin S."/>
            <person name="Crespi M."/>
            <person name="Mangin B."/>
            <person name="Burke J.M."/>
            <person name="Salse J."/>
            <person name="Munos S."/>
            <person name="Vincourt P."/>
            <person name="Rieseberg L.H."/>
            <person name="Langlade N.B."/>
        </authorList>
    </citation>
    <scope>NUCLEOTIDE SEQUENCE [LARGE SCALE GENOMIC DNA]</scope>
    <source>
        <strain evidence="4">cv. SF193</strain>
        <tissue evidence="2">Leaves</tissue>
    </source>
</reference>
<feature type="region of interest" description="Disordered" evidence="1">
    <location>
        <begin position="21"/>
        <end position="43"/>
    </location>
</feature>
<gene>
    <name evidence="3" type="ORF">HannXRQ_Chr12g0362331</name>
    <name evidence="2" type="ORF">HanXRQr2_Chr12g0530921</name>
</gene>
<dbReference type="AlphaFoldDB" id="A0A251SZY5"/>
<reference evidence="3" key="2">
    <citation type="submission" date="2017-02" db="EMBL/GenBank/DDBJ databases">
        <title>Sunflower complete genome.</title>
        <authorList>
            <person name="Langlade N."/>
            <person name="Munos S."/>
        </authorList>
    </citation>
    <scope>NUCLEOTIDE SEQUENCE [LARGE SCALE GENOMIC DNA]</scope>
    <source>
        <tissue evidence="3">Leaves</tissue>
    </source>
</reference>
<evidence type="ECO:0000256" key="1">
    <source>
        <dbReference type="SAM" id="MobiDB-lite"/>
    </source>
</evidence>
<dbReference type="Proteomes" id="UP000215914">
    <property type="component" value="Chromosome 12"/>
</dbReference>
<sequence>MRVFVAVADASCKTSFLRRSNLLSTDPHPTDKTRGRRRRSDEASATVPLFLISVFAVTRSRVILFSTRCFVKFPKGFVNFVRLKKAPTLLNR</sequence>
<dbReference type="Gramene" id="mRNA:HanXRQr2_Chr12g0530921">
    <property type="protein sequence ID" value="mRNA:HanXRQr2_Chr12g0530921"/>
    <property type="gene ID" value="HanXRQr2_Chr12g0530921"/>
</dbReference>
<evidence type="ECO:0000313" key="3">
    <source>
        <dbReference type="EMBL" id="OTG04437.1"/>
    </source>
</evidence>
<accession>A0A251SZY5</accession>
<evidence type="ECO:0000313" key="4">
    <source>
        <dbReference type="Proteomes" id="UP000215914"/>
    </source>
</evidence>
<dbReference type="InParanoid" id="A0A251SZY5"/>
<keyword evidence="4" id="KW-1185">Reference proteome</keyword>